<protein>
    <submittedName>
        <fullName evidence="1">Uncharacterized protein</fullName>
    </submittedName>
</protein>
<evidence type="ECO:0000313" key="2">
    <source>
        <dbReference type="Proteomes" id="UP000724584"/>
    </source>
</evidence>
<sequence>MPSDRGGGLGCAARLLPGFLLRPLAQGGSFQTSHPPIHSNRHLGEPGLRGQGTRDHDKWNQRAEVPRSSRTSRLGSYATRRPRRLGLCPKISQFLARQMASSKLFDDTWAGVAAEGAVQAKNAA</sequence>
<comment type="caution">
    <text evidence="1">The sequence shown here is derived from an EMBL/GenBank/DDBJ whole genome shotgun (WGS) entry which is preliminary data.</text>
</comment>
<evidence type="ECO:0000313" key="1">
    <source>
        <dbReference type="EMBL" id="KAH6632256.1"/>
    </source>
</evidence>
<organism evidence="1 2">
    <name type="scientific">Chaetomium tenue</name>
    <dbReference type="NCBI Taxonomy" id="1854479"/>
    <lineage>
        <taxon>Eukaryota</taxon>
        <taxon>Fungi</taxon>
        <taxon>Dikarya</taxon>
        <taxon>Ascomycota</taxon>
        <taxon>Pezizomycotina</taxon>
        <taxon>Sordariomycetes</taxon>
        <taxon>Sordariomycetidae</taxon>
        <taxon>Sordariales</taxon>
        <taxon>Chaetomiaceae</taxon>
        <taxon>Chaetomium</taxon>
    </lineage>
</organism>
<keyword evidence="2" id="KW-1185">Reference proteome</keyword>
<proteinExistence type="predicted"/>
<reference evidence="1 2" key="1">
    <citation type="journal article" date="2021" name="Nat. Commun.">
        <title>Genetic determinants of endophytism in the Arabidopsis root mycobiome.</title>
        <authorList>
            <person name="Mesny F."/>
            <person name="Miyauchi S."/>
            <person name="Thiergart T."/>
            <person name="Pickel B."/>
            <person name="Atanasova L."/>
            <person name="Karlsson M."/>
            <person name="Huettel B."/>
            <person name="Barry K.W."/>
            <person name="Haridas S."/>
            <person name="Chen C."/>
            <person name="Bauer D."/>
            <person name="Andreopoulos W."/>
            <person name="Pangilinan J."/>
            <person name="LaButti K."/>
            <person name="Riley R."/>
            <person name="Lipzen A."/>
            <person name="Clum A."/>
            <person name="Drula E."/>
            <person name="Henrissat B."/>
            <person name="Kohler A."/>
            <person name="Grigoriev I.V."/>
            <person name="Martin F.M."/>
            <person name="Hacquard S."/>
        </authorList>
    </citation>
    <scope>NUCLEOTIDE SEQUENCE [LARGE SCALE GENOMIC DNA]</scope>
    <source>
        <strain evidence="1 2">MPI-SDFR-AT-0079</strain>
    </source>
</reference>
<dbReference type="EMBL" id="JAGIZQ010000004">
    <property type="protein sequence ID" value="KAH6632256.1"/>
    <property type="molecule type" value="Genomic_DNA"/>
</dbReference>
<name>A0ACB7PBQ7_9PEZI</name>
<accession>A0ACB7PBQ7</accession>
<dbReference type="Proteomes" id="UP000724584">
    <property type="component" value="Unassembled WGS sequence"/>
</dbReference>
<gene>
    <name evidence="1" type="ORF">F5144DRAFT_612745</name>
</gene>